<keyword evidence="1" id="KW-0677">Repeat</keyword>
<evidence type="ECO:0000256" key="3">
    <source>
        <dbReference type="ARBA" id="ARBA00023319"/>
    </source>
</evidence>
<dbReference type="AlphaFoldDB" id="A0A2T7NEU4"/>
<dbReference type="Proteomes" id="UP000245119">
    <property type="component" value="Linkage Group LG13"/>
</dbReference>
<dbReference type="InterPro" id="IPR003599">
    <property type="entry name" value="Ig_sub"/>
</dbReference>
<dbReference type="InterPro" id="IPR007110">
    <property type="entry name" value="Ig-like_dom"/>
</dbReference>
<dbReference type="InterPro" id="IPR013783">
    <property type="entry name" value="Ig-like_fold"/>
</dbReference>
<accession>A0A2T7NEU4</accession>
<evidence type="ECO:0000313" key="6">
    <source>
        <dbReference type="Proteomes" id="UP000245119"/>
    </source>
</evidence>
<name>A0A2T7NEU4_POMCA</name>
<dbReference type="SMART" id="SM00408">
    <property type="entry name" value="IGc2"/>
    <property type="match status" value="2"/>
</dbReference>
<protein>
    <recommendedName>
        <fullName evidence="4">Ig-like domain-containing protein</fullName>
    </recommendedName>
</protein>
<dbReference type="STRING" id="400727.A0A2T7NEU4"/>
<dbReference type="SMART" id="SM00409">
    <property type="entry name" value="IG"/>
    <property type="match status" value="2"/>
</dbReference>
<evidence type="ECO:0000259" key="4">
    <source>
        <dbReference type="PROSITE" id="PS50835"/>
    </source>
</evidence>
<dbReference type="Pfam" id="PF07679">
    <property type="entry name" value="I-set"/>
    <property type="match status" value="2"/>
</dbReference>
<comment type="caution">
    <text evidence="5">The sequence shown here is derived from an EMBL/GenBank/DDBJ whole genome shotgun (WGS) entry which is preliminary data.</text>
</comment>
<dbReference type="PANTHER" id="PTHR13817">
    <property type="entry name" value="TITIN"/>
    <property type="match status" value="1"/>
</dbReference>
<evidence type="ECO:0000256" key="2">
    <source>
        <dbReference type="ARBA" id="ARBA00023157"/>
    </source>
</evidence>
<dbReference type="InterPro" id="IPR013098">
    <property type="entry name" value="Ig_I-set"/>
</dbReference>
<dbReference type="OrthoDB" id="6045895at2759"/>
<dbReference type="SUPFAM" id="SSF48726">
    <property type="entry name" value="Immunoglobulin"/>
    <property type="match status" value="2"/>
</dbReference>
<dbReference type="InterPro" id="IPR036179">
    <property type="entry name" value="Ig-like_dom_sf"/>
</dbReference>
<evidence type="ECO:0000313" key="5">
    <source>
        <dbReference type="EMBL" id="PVD19680.1"/>
    </source>
</evidence>
<dbReference type="EMBL" id="PZQS01000013">
    <property type="protein sequence ID" value="PVD19680.1"/>
    <property type="molecule type" value="Genomic_DNA"/>
</dbReference>
<dbReference type="Gene3D" id="2.60.40.10">
    <property type="entry name" value="Immunoglobulins"/>
    <property type="match status" value="2"/>
</dbReference>
<dbReference type="PANTHER" id="PTHR13817:SF164">
    <property type="entry name" value="ZORMIN, ISOFORM J"/>
    <property type="match status" value="1"/>
</dbReference>
<proteinExistence type="predicted"/>
<feature type="domain" description="Ig-like" evidence="4">
    <location>
        <begin position="184"/>
        <end position="278"/>
    </location>
</feature>
<gene>
    <name evidence="5" type="ORF">C0Q70_20170</name>
</gene>
<sequence length="305" mass="33087">MVDPPYNPFWVLEGTTFRASCSAEVRDLEWFIDGSSPKVSGYEEWRNSTTDGVRTTVTISKSKMGWDVSPNIICRSPSAGKDVVVGVNIFAAYIRNANISEGNDVSVECRPDSSPEVSTVSWSRDGAPLSNDSGRVILLENNTKLVILRSTPADAGVYTCNMTLQAGPKINQTFTQPVTLAGKPYLFEKMSSHVQVYLNDSLYLTCPVKGYPSPEVYWLHNGDTPVSPSTRVTMSTYEDVAGARLSVRNLTTADMGLYRCAAENGLGRVVKTFHVGVTGGALTCTGHVISLVLAAGVVTWVMRVE</sequence>
<organism evidence="5 6">
    <name type="scientific">Pomacea canaliculata</name>
    <name type="common">Golden apple snail</name>
    <dbReference type="NCBI Taxonomy" id="400727"/>
    <lineage>
        <taxon>Eukaryota</taxon>
        <taxon>Metazoa</taxon>
        <taxon>Spiralia</taxon>
        <taxon>Lophotrochozoa</taxon>
        <taxon>Mollusca</taxon>
        <taxon>Gastropoda</taxon>
        <taxon>Caenogastropoda</taxon>
        <taxon>Architaenioglossa</taxon>
        <taxon>Ampullarioidea</taxon>
        <taxon>Ampullariidae</taxon>
        <taxon>Pomacea</taxon>
    </lineage>
</organism>
<keyword evidence="2" id="KW-1015">Disulfide bond</keyword>
<dbReference type="InterPro" id="IPR003598">
    <property type="entry name" value="Ig_sub2"/>
</dbReference>
<dbReference type="InterPro" id="IPR050964">
    <property type="entry name" value="Striated_Muscle_Regulatory"/>
</dbReference>
<reference evidence="5 6" key="1">
    <citation type="submission" date="2018-04" db="EMBL/GenBank/DDBJ databases">
        <title>The genome of golden apple snail Pomacea canaliculata provides insight into stress tolerance and invasive adaptation.</title>
        <authorList>
            <person name="Liu C."/>
            <person name="Liu B."/>
            <person name="Ren Y."/>
            <person name="Zhang Y."/>
            <person name="Wang H."/>
            <person name="Li S."/>
            <person name="Jiang F."/>
            <person name="Yin L."/>
            <person name="Zhang G."/>
            <person name="Qian W."/>
            <person name="Fan W."/>
        </authorList>
    </citation>
    <scope>NUCLEOTIDE SEQUENCE [LARGE SCALE GENOMIC DNA]</scope>
    <source>
        <strain evidence="5">SZHN2017</strain>
        <tissue evidence="5">Muscle</tissue>
    </source>
</reference>
<dbReference type="FunFam" id="2.60.40.10:FF:000032">
    <property type="entry name" value="palladin isoform X1"/>
    <property type="match status" value="1"/>
</dbReference>
<evidence type="ECO:0000256" key="1">
    <source>
        <dbReference type="ARBA" id="ARBA00022737"/>
    </source>
</evidence>
<feature type="domain" description="Ig-like" evidence="4">
    <location>
        <begin position="70"/>
        <end position="175"/>
    </location>
</feature>
<keyword evidence="6" id="KW-1185">Reference proteome</keyword>
<dbReference type="PROSITE" id="PS50835">
    <property type="entry name" value="IG_LIKE"/>
    <property type="match status" value="2"/>
</dbReference>
<keyword evidence="3" id="KW-0393">Immunoglobulin domain</keyword>